<dbReference type="RefSeq" id="WP_316020339.1">
    <property type="nucleotide sequence ID" value="NZ_JAWDID010000043.1"/>
</dbReference>
<evidence type="ECO:0000313" key="2">
    <source>
        <dbReference type="EMBL" id="MDU0342572.1"/>
    </source>
</evidence>
<accession>A0ABU3SCS0</accession>
<feature type="region of interest" description="Disordered" evidence="1">
    <location>
        <begin position="51"/>
        <end position="77"/>
    </location>
</feature>
<organism evidence="2 3">
    <name type="scientific">Bosea rubneri</name>
    <dbReference type="NCBI Taxonomy" id="3075434"/>
    <lineage>
        <taxon>Bacteria</taxon>
        <taxon>Pseudomonadati</taxon>
        <taxon>Pseudomonadota</taxon>
        <taxon>Alphaproteobacteria</taxon>
        <taxon>Hyphomicrobiales</taxon>
        <taxon>Boseaceae</taxon>
        <taxon>Bosea</taxon>
    </lineage>
</organism>
<evidence type="ECO:0000313" key="3">
    <source>
        <dbReference type="Proteomes" id="UP001254257"/>
    </source>
</evidence>
<comment type="caution">
    <text evidence="2">The sequence shown here is derived from an EMBL/GenBank/DDBJ whole genome shotgun (WGS) entry which is preliminary data.</text>
</comment>
<evidence type="ECO:0000256" key="1">
    <source>
        <dbReference type="SAM" id="MobiDB-lite"/>
    </source>
</evidence>
<protein>
    <submittedName>
        <fullName evidence="2">Uncharacterized protein</fullName>
    </submittedName>
</protein>
<dbReference type="EMBL" id="JAWDID010000043">
    <property type="protein sequence ID" value="MDU0342572.1"/>
    <property type="molecule type" value="Genomic_DNA"/>
</dbReference>
<keyword evidence="3" id="KW-1185">Reference proteome</keyword>
<reference evidence="2 3" key="1">
    <citation type="submission" date="2023-09" db="EMBL/GenBank/DDBJ databases">
        <title>Whole genome shotgun sequencing (WGS) of Bosea sp. ZW T0_25, isolated from stored onions (Allium cepa).</title>
        <authorList>
            <person name="Stoll D.A."/>
            <person name="Huch M."/>
        </authorList>
    </citation>
    <scope>NUCLEOTIDE SEQUENCE [LARGE SCALE GENOMIC DNA]</scope>
    <source>
        <strain evidence="2 3">ZW T0_25</strain>
    </source>
</reference>
<dbReference type="Proteomes" id="UP001254257">
    <property type="component" value="Unassembled WGS sequence"/>
</dbReference>
<proteinExistence type="predicted"/>
<sequence length="77" mass="8246">MAQGLLKRFAAKIRSMFTSAARNLVFLEGDTGDIIEARLQEVEREIVALNGQTNTQPMENPGCETGRIHLSAGGSGA</sequence>
<name>A0ABU3SCS0_9HYPH</name>
<gene>
    <name evidence="2" type="ORF">RKE40_21965</name>
</gene>